<comment type="caution">
    <text evidence="1">The sequence shown here is derived from an EMBL/GenBank/DDBJ whole genome shotgun (WGS) entry which is preliminary data.</text>
</comment>
<dbReference type="EMBL" id="WTPW01000079">
    <property type="protein sequence ID" value="KAF0551113.1"/>
    <property type="molecule type" value="Genomic_DNA"/>
</dbReference>
<reference evidence="1 2" key="1">
    <citation type="journal article" date="2019" name="Environ. Microbiol.">
        <title>At the nexus of three kingdoms: the genome of the mycorrhizal fungus Gigaspora margarita provides insights into plant, endobacterial and fungal interactions.</title>
        <authorList>
            <person name="Venice F."/>
            <person name="Ghignone S."/>
            <person name="Salvioli di Fossalunga A."/>
            <person name="Amselem J."/>
            <person name="Novero M."/>
            <person name="Xianan X."/>
            <person name="Sedzielewska Toro K."/>
            <person name="Morin E."/>
            <person name="Lipzen A."/>
            <person name="Grigoriev I.V."/>
            <person name="Henrissat B."/>
            <person name="Martin F.M."/>
            <person name="Bonfante P."/>
        </authorList>
    </citation>
    <scope>NUCLEOTIDE SEQUENCE [LARGE SCALE GENOMIC DNA]</scope>
    <source>
        <strain evidence="1 2">BEG34</strain>
    </source>
</reference>
<sequence length="778" mass="91050">MPIRTRSVDISQKKTSSTSKKRKPCYYLSIFDIIWNVLNNPSLYNTMYFGPGFEVEEKKEYWHGDLWAESPLFGQDKIIIDRECYYPGEFIIYKEDNEQRFGRIRSIISFNNELQIKIQRIYVYNELPTKFYSKVHSATQEIQLWLIDQYLEEGSIIVKTNKIVKKINISIIRNSSIITGLHIKEILYKSNGHWKLRNVDLDYMHPSEYSTLSAPLSQYNNLEVLKLFIDIYYDDFGTYRNAYHSLGGVYIQIGNMPFDVRKSLRNHFVLGFVPFGGNFDDFINPFVSDMKQLERGVLINVQGCDHRVIASLGCTIADLPQGNNLNLDIAKISRYHHITNTYFENIIAAQTITQQNDIAKKYGLQNYFPILDKLQRERHLQSSQDIYHLMAGKTSKLLKLTVAILSPDGEQKFLKVWKSFDILTNVELTKLQERTGLQRNQVTNAIIRCWSIVAKCNQIVFKFPLSNSDYKDLEKSLKEERQVLTMLFSDFVGLPNLHACYHLPRHARTFGTLTNTEVGTKEMVHRIFKNMVPHTNRKNINFDLLKCYTTLQSIRHLADGRFDPRYSRPSIDFIIMFQNSKYLFKDWFITKDLLDMDNEESEICSQSNNIQNIKLRKPIPSYKQMIKTDTALFYSDMALAYQDFGYNASLVNQSYNFYECASYIQNNGYSEVKCHLHKNNVVQIRTNNYGEGYVMIKAIFKHKSSNGRYYPFIYIDWFENTSRKHTKVNCPIFILRQDTSRCKIFPLTIMDGVQKTHFVHDCNTGVKIIITIWNTINI</sequence>
<protein>
    <submittedName>
        <fullName evidence="1">HCP-like protein</fullName>
    </submittedName>
</protein>
<evidence type="ECO:0000313" key="2">
    <source>
        <dbReference type="Proteomes" id="UP000439903"/>
    </source>
</evidence>
<accession>A0A8H4B0P5</accession>
<dbReference type="Proteomes" id="UP000439903">
    <property type="component" value="Unassembled WGS sequence"/>
</dbReference>
<name>A0A8H4B0P5_GIGMA</name>
<dbReference type="AlphaFoldDB" id="A0A8H4B0P5"/>
<proteinExistence type="predicted"/>
<evidence type="ECO:0000313" key="1">
    <source>
        <dbReference type="EMBL" id="KAF0551113.1"/>
    </source>
</evidence>
<dbReference type="OrthoDB" id="2426766at2759"/>
<organism evidence="1 2">
    <name type="scientific">Gigaspora margarita</name>
    <dbReference type="NCBI Taxonomy" id="4874"/>
    <lineage>
        <taxon>Eukaryota</taxon>
        <taxon>Fungi</taxon>
        <taxon>Fungi incertae sedis</taxon>
        <taxon>Mucoromycota</taxon>
        <taxon>Glomeromycotina</taxon>
        <taxon>Glomeromycetes</taxon>
        <taxon>Diversisporales</taxon>
        <taxon>Gigasporaceae</taxon>
        <taxon>Gigaspora</taxon>
    </lineage>
</organism>
<gene>
    <name evidence="1" type="ORF">F8M41_023720</name>
</gene>
<keyword evidence="2" id="KW-1185">Reference proteome</keyword>